<protein>
    <recommendedName>
        <fullName evidence="2">glycerophosphodiester phosphodiesterase</fullName>
        <ecNumber evidence="2">3.1.4.46</ecNumber>
    </recommendedName>
</protein>
<evidence type="ECO:0000313" key="9">
    <source>
        <dbReference type="Proteomes" id="UP001501495"/>
    </source>
</evidence>
<dbReference type="PROSITE" id="PS51704">
    <property type="entry name" value="GP_PDE"/>
    <property type="match status" value="1"/>
</dbReference>
<dbReference type="RefSeq" id="WP_344731524.1">
    <property type="nucleotide sequence ID" value="NZ_BAAAZH010000002.1"/>
</dbReference>
<comment type="catalytic activity">
    <reaction evidence="6">
        <text>a sn-glycero-3-phosphodiester + H2O = an alcohol + sn-glycerol 3-phosphate + H(+)</text>
        <dbReference type="Rhea" id="RHEA:12969"/>
        <dbReference type="ChEBI" id="CHEBI:15377"/>
        <dbReference type="ChEBI" id="CHEBI:15378"/>
        <dbReference type="ChEBI" id="CHEBI:30879"/>
        <dbReference type="ChEBI" id="CHEBI:57597"/>
        <dbReference type="ChEBI" id="CHEBI:83408"/>
        <dbReference type="EC" id="3.1.4.46"/>
    </reaction>
</comment>
<keyword evidence="5" id="KW-0378">Hydrolase</keyword>
<keyword evidence="9" id="KW-1185">Reference proteome</keyword>
<dbReference type="EC" id="3.1.4.46" evidence="2"/>
<comment type="similarity">
    <text evidence="1">Belongs to the glycerophosphoryl diester phosphodiesterase family.</text>
</comment>
<dbReference type="EMBL" id="BAAAZH010000002">
    <property type="protein sequence ID" value="GAA4109545.1"/>
    <property type="molecule type" value="Genomic_DNA"/>
</dbReference>
<keyword evidence="3" id="KW-0732">Signal</keyword>
<reference evidence="9" key="1">
    <citation type="journal article" date="2019" name="Int. J. Syst. Evol. Microbiol.">
        <title>The Global Catalogue of Microorganisms (GCM) 10K type strain sequencing project: providing services to taxonomists for standard genome sequencing and annotation.</title>
        <authorList>
            <consortium name="The Broad Institute Genomics Platform"/>
            <consortium name="The Broad Institute Genome Sequencing Center for Infectious Disease"/>
            <person name="Wu L."/>
            <person name="Ma J."/>
        </authorList>
    </citation>
    <scope>NUCLEOTIDE SEQUENCE [LARGE SCALE GENOMIC DNA]</scope>
    <source>
        <strain evidence="9">JCM 16703</strain>
    </source>
</reference>
<dbReference type="InterPro" id="IPR030395">
    <property type="entry name" value="GP_PDE_dom"/>
</dbReference>
<evidence type="ECO:0000256" key="4">
    <source>
        <dbReference type="ARBA" id="ARBA00022798"/>
    </source>
</evidence>
<dbReference type="Pfam" id="PF03009">
    <property type="entry name" value="GDPD"/>
    <property type="match status" value="1"/>
</dbReference>
<evidence type="ECO:0000256" key="1">
    <source>
        <dbReference type="ARBA" id="ARBA00007277"/>
    </source>
</evidence>
<accession>A0ABP7XBV6</accession>
<evidence type="ECO:0000259" key="7">
    <source>
        <dbReference type="PROSITE" id="PS51704"/>
    </source>
</evidence>
<feature type="domain" description="GP-PDE" evidence="7">
    <location>
        <begin position="19"/>
        <end position="310"/>
    </location>
</feature>
<sequence length="315" mass="34941">MIVDLLRQRPAVPSLVVTPAVAAHRGASGHRPEHTLESFRTAIAMGADEIELDLVSTKDGVLVVRHESDLRKSTDIAERPEFEGRWRVEQLTLAEVRTLRARERKPELRPGSAAYDGRFGVPTFAEVLDLVAANPAERSIGVLVEIKDPQRSARRGLPLDQLLLAELAAHGVDHPRSRVSVMSFDPVFLRGLSARVEVPLIQLIDKDDPFDLATADGLVEVQRYAAGLGVHHKLLADADLVRRAHERWLTVHTWTLRAENTYLPKRFRRRAHPARNPLGHGDLHAYAEHLVALGVDGLITDQPDLVLPAVRAARP</sequence>
<evidence type="ECO:0000256" key="5">
    <source>
        <dbReference type="ARBA" id="ARBA00022801"/>
    </source>
</evidence>
<dbReference type="Gene3D" id="3.20.20.190">
    <property type="entry name" value="Phosphatidylinositol (PI) phosphodiesterase"/>
    <property type="match status" value="1"/>
</dbReference>
<comment type="caution">
    <text evidence="8">The sequence shown here is derived from an EMBL/GenBank/DDBJ whole genome shotgun (WGS) entry which is preliminary data.</text>
</comment>
<dbReference type="InterPro" id="IPR017946">
    <property type="entry name" value="PLC-like_Pdiesterase_TIM-brl"/>
</dbReference>
<dbReference type="PANTHER" id="PTHR43620:SF7">
    <property type="entry name" value="GLYCEROPHOSPHODIESTER PHOSPHODIESTERASE GDPD5-RELATED"/>
    <property type="match status" value="1"/>
</dbReference>
<evidence type="ECO:0000313" key="8">
    <source>
        <dbReference type="EMBL" id="GAA4109545.1"/>
    </source>
</evidence>
<proteinExistence type="inferred from homology"/>
<organism evidence="8 9">
    <name type="scientific">Nocardioides fonticola</name>
    <dbReference type="NCBI Taxonomy" id="450363"/>
    <lineage>
        <taxon>Bacteria</taxon>
        <taxon>Bacillati</taxon>
        <taxon>Actinomycetota</taxon>
        <taxon>Actinomycetes</taxon>
        <taxon>Propionibacteriales</taxon>
        <taxon>Nocardioidaceae</taxon>
        <taxon>Nocardioides</taxon>
    </lineage>
</organism>
<evidence type="ECO:0000256" key="6">
    <source>
        <dbReference type="ARBA" id="ARBA00047512"/>
    </source>
</evidence>
<dbReference type="Proteomes" id="UP001501495">
    <property type="component" value="Unassembled WGS sequence"/>
</dbReference>
<name>A0ABP7XBV6_9ACTN</name>
<dbReference type="PANTHER" id="PTHR43620">
    <property type="entry name" value="GLYCEROPHOSPHORYL DIESTER PHOSPHODIESTERASE"/>
    <property type="match status" value="1"/>
</dbReference>
<evidence type="ECO:0000256" key="3">
    <source>
        <dbReference type="ARBA" id="ARBA00022729"/>
    </source>
</evidence>
<keyword evidence="4" id="KW-0319">Glycerol metabolism</keyword>
<dbReference type="SUPFAM" id="SSF51695">
    <property type="entry name" value="PLC-like phosphodiesterases"/>
    <property type="match status" value="1"/>
</dbReference>
<gene>
    <name evidence="8" type="ORF">GCM10022215_03950</name>
</gene>
<evidence type="ECO:0000256" key="2">
    <source>
        <dbReference type="ARBA" id="ARBA00012247"/>
    </source>
</evidence>